<evidence type="ECO:0000313" key="2">
    <source>
        <dbReference type="Proteomes" id="UP000800200"/>
    </source>
</evidence>
<dbReference type="OrthoDB" id="16820at2759"/>
<reference evidence="1" key="1">
    <citation type="journal article" date="2020" name="Stud. Mycol.">
        <title>101 Dothideomycetes genomes: a test case for predicting lifestyles and emergence of pathogens.</title>
        <authorList>
            <person name="Haridas S."/>
            <person name="Albert R."/>
            <person name="Binder M."/>
            <person name="Bloem J."/>
            <person name="Labutti K."/>
            <person name="Salamov A."/>
            <person name="Andreopoulos B."/>
            <person name="Baker S."/>
            <person name="Barry K."/>
            <person name="Bills G."/>
            <person name="Bluhm B."/>
            <person name="Cannon C."/>
            <person name="Castanera R."/>
            <person name="Culley D."/>
            <person name="Daum C."/>
            <person name="Ezra D."/>
            <person name="Gonzalez J."/>
            <person name="Henrissat B."/>
            <person name="Kuo A."/>
            <person name="Liang C."/>
            <person name="Lipzen A."/>
            <person name="Lutzoni F."/>
            <person name="Magnuson J."/>
            <person name="Mondo S."/>
            <person name="Nolan M."/>
            <person name="Ohm R."/>
            <person name="Pangilinan J."/>
            <person name="Park H.-J."/>
            <person name="Ramirez L."/>
            <person name="Alfaro M."/>
            <person name="Sun H."/>
            <person name="Tritt A."/>
            <person name="Yoshinaga Y."/>
            <person name="Zwiers L.-H."/>
            <person name="Turgeon B."/>
            <person name="Goodwin S."/>
            <person name="Spatafora J."/>
            <person name="Crous P."/>
            <person name="Grigoriev I."/>
        </authorList>
    </citation>
    <scope>NUCLEOTIDE SEQUENCE</scope>
    <source>
        <strain evidence="1">CBS 207.26</strain>
    </source>
</reference>
<dbReference type="AlphaFoldDB" id="A0A6A6DWZ7"/>
<dbReference type="EMBL" id="ML994639">
    <property type="protein sequence ID" value="KAF2184104.1"/>
    <property type="molecule type" value="Genomic_DNA"/>
</dbReference>
<proteinExistence type="predicted"/>
<name>A0A6A6DWZ7_9PEZI</name>
<protein>
    <submittedName>
        <fullName evidence="1">Uncharacterized protein</fullName>
    </submittedName>
</protein>
<keyword evidence="2" id="KW-1185">Reference proteome</keyword>
<feature type="non-terminal residue" evidence="1">
    <location>
        <position position="1"/>
    </location>
</feature>
<organism evidence="1 2">
    <name type="scientific">Zopfia rhizophila CBS 207.26</name>
    <dbReference type="NCBI Taxonomy" id="1314779"/>
    <lineage>
        <taxon>Eukaryota</taxon>
        <taxon>Fungi</taxon>
        <taxon>Dikarya</taxon>
        <taxon>Ascomycota</taxon>
        <taxon>Pezizomycotina</taxon>
        <taxon>Dothideomycetes</taxon>
        <taxon>Dothideomycetes incertae sedis</taxon>
        <taxon>Zopfiaceae</taxon>
        <taxon>Zopfia</taxon>
    </lineage>
</organism>
<evidence type="ECO:0000313" key="1">
    <source>
        <dbReference type="EMBL" id="KAF2184104.1"/>
    </source>
</evidence>
<dbReference type="Proteomes" id="UP000800200">
    <property type="component" value="Unassembled WGS sequence"/>
</dbReference>
<sequence length="99" mass="11075">KVNLAFLFTGNEIGLRLFQFINPPVSESSSFNYTRGGVFHLAVCERVVRAGGKKTGETVTPAICERGAERQVALYCRDPWRIVIEACCCSFEKMIANRE</sequence>
<gene>
    <name evidence="1" type="ORF">K469DRAFT_580387</name>
</gene>
<accession>A0A6A6DWZ7</accession>